<feature type="transmembrane region" description="Helical" evidence="1">
    <location>
        <begin position="68"/>
        <end position="87"/>
    </location>
</feature>
<name>B3P5C1_DROER</name>
<accession>B3P5C1</accession>
<evidence type="ECO:0000256" key="1">
    <source>
        <dbReference type="SAM" id="Phobius"/>
    </source>
</evidence>
<protein>
    <submittedName>
        <fullName evidence="2">GG11996</fullName>
    </submittedName>
</protein>
<proteinExistence type="predicted"/>
<dbReference type="OMA" id="LEYWILL"/>
<keyword evidence="1" id="KW-0472">Membrane</keyword>
<dbReference type="eggNOG" id="ENOG502TCGZ">
    <property type="taxonomic scope" value="Eukaryota"/>
</dbReference>
<feature type="transmembrane region" description="Helical" evidence="1">
    <location>
        <begin position="117"/>
        <end position="135"/>
    </location>
</feature>
<dbReference type="KEGG" id="der:6554465"/>
<reference evidence="2 3" key="1">
    <citation type="journal article" date="2007" name="Nature">
        <title>Evolution of genes and genomes on the Drosophila phylogeny.</title>
        <authorList>
            <consortium name="Drosophila 12 Genomes Consortium"/>
            <person name="Clark A.G."/>
            <person name="Eisen M.B."/>
            <person name="Smith D.R."/>
            <person name="Bergman C.M."/>
            <person name="Oliver B."/>
            <person name="Markow T.A."/>
            <person name="Kaufman T.C."/>
            <person name="Kellis M."/>
            <person name="Gelbart W."/>
            <person name="Iyer V.N."/>
            <person name="Pollard D.A."/>
            <person name="Sackton T.B."/>
            <person name="Larracuente A.M."/>
            <person name="Singh N.D."/>
            <person name="Abad J.P."/>
            <person name="Abt D.N."/>
            <person name="Adryan B."/>
            <person name="Aguade M."/>
            <person name="Akashi H."/>
            <person name="Anderson W.W."/>
            <person name="Aquadro C.F."/>
            <person name="Ardell D.H."/>
            <person name="Arguello R."/>
            <person name="Artieri C.G."/>
            <person name="Barbash D.A."/>
            <person name="Barker D."/>
            <person name="Barsanti P."/>
            <person name="Batterham P."/>
            <person name="Batzoglou S."/>
            <person name="Begun D."/>
            <person name="Bhutkar A."/>
            <person name="Blanco E."/>
            <person name="Bosak S.A."/>
            <person name="Bradley R.K."/>
            <person name="Brand A.D."/>
            <person name="Brent M.R."/>
            <person name="Brooks A.N."/>
            <person name="Brown R.H."/>
            <person name="Butlin R.K."/>
            <person name="Caggese C."/>
            <person name="Calvi B.R."/>
            <person name="Bernardo de Carvalho A."/>
            <person name="Caspi A."/>
            <person name="Castrezana S."/>
            <person name="Celniker S.E."/>
            <person name="Chang J.L."/>
            <person name="Chapple C."/>
            <person name="Chatterji S."/>
            <person name="Chinwalla A."/>
            <person name="Civetta A."/>
            <person name="Clifton S.W."/>
            <person name="Comeron J.M."/>
            <person name="Costello J.C."/>
            <person name="Coyne J.A."/>
            <person name="Daub J."/>
            <person name="David R.G."/>
            <person name="Delcher A.L."/>
            <person name="Delehaunty K."/>
            <person name="Do C.B."/>
            <person name="Ebling H."/>
            <person name="Edwards K."/>
            <person name="Eickbush T."/>
            <person name="Evans J.D."/>
            <person name="Filipski A."/>
            <person name="Findeiss S."/>
            <person name="Freyhult E."/>
            <person name="Fulton L."/>
            <person name="Fulton R."/>
            <person name="Garcia A.C."/>
            <person name="Gardiner A."/>
            <person name="Garfield D.A."/>
            <person name="Garvin B.E."/>
            <person name="Gibson G."/>
            <person name="Gilbert D."/>
            <person name="Gnerre S."/>
            <person name="Godfrey J."/>
            <person name="Good R."/>
            <person name="Gotea V."/>
            <person name="Gravely B."/>
            <person name="Greenberg A.J."/>
            <person name="Griffiths-Jones S."/>
            <person name="Gross S."/>
            <person name="Guigo R."/>
            <person name="Gustafson E.A."/>
            <person name="Haerty W."/>
            <person name="Hahn M.W."/>
            <person name="Halligan D.L."/>
            <person name="Halpern A.L."/>
            <person name="Halter G.M."/>
            <person name="Han M.V."/>
            <person name="Heger A."/>
            <person name="Hillier L."/>
            <person name="Hinrichs A.S."/>
            <person name="Holmes I."/>
            <person name="Hoskins R.A."/>
            <person name="Hubisz M.J."/>
            <person name="Hultmark D."/>
            <person name="Huntley M.A."/>
            <person name="Jaffe D.B."/>
            <person name="Jagadeeshan S."/>
            <person name="Jeck W.R."/>
            <person name="Johnson J."/>
            <person name="Jones C.D."/>
            <person name="Jordan W.C."/>
            <person name="Karpen G.H."/>
            <person name="Kataoka E."/>
            <person name="Keightley P.D."/>
            <person name="Kheradpour P."/>
            <person name="Kirkness E.F."/>
            <person name="Koerich L.B."/>
            <person name="Kristiansen K."/>
            <person name="Kudrna D."/>
            <person name="Kulathinal R.J."/>
            <person name="Kumar S."/>
            <person name="Kwok R."/>
            <person name="Lander E."/>
            <person name="Langley C.H."/>
            <person name="Lapoint R."/>
            <person name="Lazzaro B.P."/>
            <person name="Lee S.J."/>
            <person name="Levesque L."/>
            <person name="Li R."/>
            <person name="Lin C.F."/>
            <person name="Lin M.F."/>
            <person name="Lindblad-Toh K."/>
            <person name="Llopart A."/>
            <person name="Long M."/>
            <person name="Low L."/>
            <person name="Lozovsky E."/>
            <person name="Lu J."/>
            <person name="Luo M."/>
            <person name="Machado C.A."/>
            <person name="Makalowski W."/>
            <person name="Marzo M."/>
            <person name="Matsuda M."/>
            <person name="Matzkin L."/>
            <person name="McAllister B."/>
            <person name="McBride C.S."/>
            <person name="McKernan B."/>
            <person name="McKernan K."/>
            <person name="Mendez-Lago M."/>
            <person name="Minx P."/>
            <person name="Mollenhauer M.U."/>
            <person name="Montooth K."/>
            <person name="Mount S.M."/>
            <person name="Mu X."/>
            <person name="Myers E."/>
            <person name="Negre B."/>
            <person name="Newfeld S."/>
            <person name="Nielsen R."/>
            <person name="Noor M.A."/>
            <person name="O'Grady P."/>
            <person name="Pachter L."/>
            <person name="Papaceit M."/>
            <person name="Parisi M.J."/>
            <person name="Parisi M."/>
            <person name="Parts L."/>
            <person name="Pedersen J.S."/>
            <person name="Pesole G."/>
            <person name="Phillippy A.M."/>
            <person name="Ponting C.P."/>
            <person name="Pop M."/>
            <person name="Porcelli D."/>
            <person name="Powell J.R."/>
            <person name="Prohaska S."/>
            <person name="Pruitt K."/>
            <person name="Puig M."/>
            <person name="Quesneville H."/>
            <person name="Ram K.R."/>
            <person name="Rand D."/>
            <person name="Rasmussen M.D."/>
            <person name="Reed L.K."/>
            <person name="Reenan R."/>
            <person name="Reily A."/>
            <person name="Remington K.A."/>
            <person name="Rieger T.T."/>
            <person name="Ritchie M.G."/>
            <person name="Robin C."/>
            <person name="Rogers Y.H."/>
            <person name="Rohde C."/>
            <person name="Rozas J."/>
            <person name="Rubenfield M.J."/>
            <person name="Ruiz A."/>
            <person name="Russo S."/>
            <person name="Salzberg S.L."/>
            <person name="Sanchez-Gracia A."/>
            <person name="Saranga D.J."/>
            <person name="Sato H."/>
            <person name="Schaeffer S.W."/>
            <person name="Schatz M.C."/>
            <person name="Schlenke T."/>
            <person name="Schwartz R."/>
            <person name="Segarra C."/>
            <person name="Singh R.S."/>
            <person name="Sirot L."/>
            <person name="Sirota M."/>
            <person name="Sisneros N.B."/>
            <person name="Smith C.D."/>
            <person name="Smith T.F."/>
            <person name="Spieth J."/>
            <person name="Stage D.E."/>
            <person name="Stark A."/>
            <person name="Stephan W."/>
            <person name="Strausberg R.L."/>
            <person name="Strempel S."/>
            <person name="Sturgill D."/>
            <person name="Sutton G."/>
            <person name="Sutton G.G."/>
            <person name="Tao W."/>
            <person name="Teichmann S."/>
            <person name="Tobari Y.N."/>
            <person name="Tomimura Y."/>
            <person name="Tsolas J.M."/>
            <person name="Valente V.L."/>
            <person name="Venter E."/>
            <person name="Venter J.C."/>
            <person name="Vicario S."/>
            <person name="Vieira F.G."/>
            <person name="Vilella A.J."/>
            <person name="Villasante A."/>
            <person name="Walenz B."/>
            <person name="Wang J."/>
            <person name="Wasserman M."/>
            <person name="Watts T."/>
            <person name="Wilson D."/>
            <person name="Wilson R.K."/>
            <person name="Wing R.A."/>
            <person name="Wolfner M.F."/>
            <person name="Wong A."/>
            <person name="Wong G.K."/>
            <person name="Wu C.I."/>
            <person name="Wu G."/>
            <person name="Yamamoto D."/>
            <person name="Yang H.P."/>
            <person name="Yang S.P."/>
            <person name="Yorke J.A."/>
            <person name="Yoshida K."/>
            <person name="Zdobnov E."/>
            <person name="Zhang P."/>
            <person name="Zhang Y."/>
            <person name="Zimin A.V."/>
            <person name="Baldwin J."/>
            <person name="Abdouelleil A."/>
            <person name="Abdulkadir J."/>
            <person name="Abebe A."/>
            <person name="Abera B."/>
            <person name="Abreu J."/>
            <person name="Acer S.C."/>
            <person name="Aftuck L."/>
            <person name="Alexander A."/>
            <person name="An P."/>
            <person name="Anderson E."/>
            <person name="Anderson S."/>
            <person name="Arachi H."/>
            <person name="Azer M."/>
            <person name="Bachantsang P."/>
            <person name="Barry A."/>
            <person name="Bayul T."/>
            <person name="Berlin A."/>
            <person name="Bessette D."/>
            <person name="Bloom T."/>
            <person name="Blye J."/>
            <person name="Boguslavskiy L."/>
            <person name="Bonnet C."/>
            <person name="Boukhgalter B."/>
            <person name="Bourzgui I."/>
            <person name="Brown A."/>
            <person name="Cahill P."/>
            <person name="Channer S."/>
            <person name="Cheshatsang Y."/>
            <person name="Chuda L."/>
            <person name="Citroen M."/>
            <person name="Collymore A."/>
            <person name="Cooke P."/>
            <person name="Costello M."/>
            <person name="D'Aco K."/>
            <person name="Daza R."/>
            <person name="De Haan G."/>
            <person name="DeGray S."/>
            <person name="DeMaso C."/>
            <person name="Dhargay N."/>
            <person name="Dooley K."/>
            <person name="Dooley E."/>
            <person name="Doricent M."/>
            <person name="Dorje P."/>
            <person name="Dorjee K."/>
            <person name="Dupes A."/>
            <person name="Elong R."/>
            <person name="Falk J."/>
            <person name="Farina A."/>
            <person name="Faro S."/>
            <person name="Ferguson D."/>
            <person name="Fisher S."/>
            <person name="Foley C.D."/>
            <person name="Franke A."/>
            <person name="Friedrich D."/>
            <person name="Gadbois L."/>
            <person name="Gearin G."/>
            <person name="Gearin C.R."/>
            <person name="Giannoukos G."/>
            <person name="Goode T."/>
            <person name="Graham J."/>
            <person name="Grandbois E."/>
            <person name="Grewal S."/>
            <person name="Gyaltsen K."/>
            <person name="Hafez N."/>
            <person name="Hagos B."/>
            <person name="Hall J."/>
            <person name="Henson C."/>
            <person name="Hollinger A."/>
            <person name="Honan T."/>
            <person name="Huard M.D."/>
            <person name="Hughes L."/>
            <person name="Hurhula B."/>
            <person name="Husby M.E."/>
            <person name="Kamat A."/>
            <person name="Kanga B."/>
            <person name="Kashin S."/>
            <person name="Khazanovich D."/>
            <person name="Kisner P."/>
            <person name="Lance K."/>
            <person name="Lara M."/>
            <person name="Lee W."/>
            <person name="Lennon N."/>
            <person name="Letendre F."/>
            <person name="LeVine R."/>
            <person name="Lipovsky A."/>
            <person name="Liu X."/>
            <person name="Liu J."/>
            <person name="Liu S."/>
            <person name="Lokyitsang T."/>
            <person name="Lokyitsang Y."/>
            <person name="Lubonja R."/>
            <person name="Lui A."/>
            <person name="MacDonald P."/>
            <person name="Magnisalis V."/>
            <person name="Maru K."/>
            <person name="Matthews C."/>
            <person name="McCusker W."/>
            <person name="McDonough S."/>
            <person name="Mehta T."/>
            <person name="Meldrim J."/>
            <person name="Meneus L."/>
            <person name="Mihai O."/>
            <person name="Mihalev A."/>
            <person name="Mihova T."/>
            <person name="Mittelman R."/>
            <person name="Mlenga V."/>
            <person name="Montmayeur A."/>
            <person name="Mulrain L."/>
            <person name="Navidi A."/>
            <person name="Naylor J."/>
            <person name="Negash T."/>
            <person name="Nguyen T."/>
            <person name="Nguyen N."/>
            <person name="Nicol R."/>
            <person name="Norbu C."/>
            <person name="Norbu N."/>
            <person name="Novod N."/>
            <person name="O'Neill B."/>
            <person name="Osman S."/>
            <person name="Markiewicz E."/>
            <person name="Oyono O.L."/>
            <person name="Patti C."/>
            <person name="Phunkhang P."/>
            <person name="Pierre F."/>
            <person name="Priest M."/>
            <person name="Raghuraman S."/>
            <person name="Rege F."/>
            <person name="Reyes R."/>
            <person name="Rise C."/>
            <person name="Rogov P."/>
            <person name="Ross K."/>
            <person name="Ryan E."/>
            <person name="Settipalli S."/>
            <person name="Shea T."/>
            <person name="Sherpa N."/>
            <person name="Shi L."/>
            <person name="Shih D."/>
            <person name="Sparrow T."/>
            <person name="Spaulding J."/>
            <person name="Stalker J."/>
            <person name="Stange-Thomann N."/>
            <person name="Stavropoulos S."/>
            <person name="Stone C."/>
            <person name="Strader C."/>
            <person name="Tesfaye S."/>
            <person name="Thomson T."/>
            <person name="Thoulutsang Y."/>
            <person name="Thoulutsang D."/>
            <person name="Topham K."/>
            <person name="Topping I."/>
            <person name="Tsamla T."/>
            <person name="Vassiliev H."/>
            <person name="Vo A."/>
            <person name="Wangchuk T."/>
            <person name="Wangdi T."/>
            <person name="Weiand M."/>
            <person name="Wilkinson J."/>
            <person name="Wilson A."/>
            <person name="Yadav S."/>
            <person name="Young G."/>
            <person name="Yu Q."/>
            <person name="Zembek L."/>
            <person name="Zhong D."/>
            <person name="Zimmer A."/>
            <person name="Zwirko Z."/>
            <person name="Jaffe D.B."/>
            <person name="Alvarez P."/>
            <person name="Brockman W."/>
            <person name="Butler J."/>
            <person name="Chin C."/>
            <person name="Gnerre S."/>
            <person name="Grabherr M."/>
            <person name="Kleber M."/>
            <person name="Mauceli E."/>
            <person name="MacCallum I."/>
        </authorList>
    </citation>
    <scope>NUCLEOTIDE SEQUENCE [LARGE SCALE GENOMIC DNA]</scope>
    <source>
        <strain evidence="2 3">TSC#14021-0224.01</strain>
    </source>
</reference>
<dbReference type="AlphaFoldDB" id="B3P5C1"/>
<feature type="transmembrane region" description="Helical" evidence="1">
    <location>
        <begin position="7"/>
        <end position="26"/>
    </location>
</feature>
<dbReference type="HOGENOM" id="CLU_1534173_0_0_1"/>
<organism evidence="2 3">
    <name type="scientific">Drosophila erecta</name>
    <name type="common">Fruit fly</name>
    <dbReference type="NCBI Taxonomy" id="7220"/>
    <lineage>
        <taxon>Eukaryota</taxon>
        <taxon>Metazoa</taxon>
        <taxon>Ecdysozoa</taxon>
        <taxon>Arthropoda</taxon>
        <taxon>Hexapoda</taxon>
        <taxon>Insecta</taxon>
        <taxon>Pterygota</taxon>
        <taxon>Neoptera</taxon>
        <taxon>Endopterygota</taxon>
        <taxon>Diptera</taxon>
        <taxon>Brachycera</taxon>
        <taxon>Muscomorpha</taxon>
        <taxon>Ephydroidea</taxon>
        <taxon>Drosophilidae</taxon>
        <taxon>Drosophila</taxon>
        <taxon>Sophophora</taxon>
    </lineage>
</organism>
<dbReference type="PhylomeDB" id="B3P5C1"/>
<dbReference type="Pfam" id="PF16089">
    <property type="entry name" value="DUF4818"/>
    <property type="match status" value="1"/>
</dbReference>
<keyword evidence="1" id="KW-0812">Transmembrane</keyword>
<dbReference type="OrthoDB" id="7843936at2759"/>
<keyword evidence="3" id="KW-1185">Reference proteome</keyword>
<reference evidence="2 3" key="2">
    <citation type="journal article" date="2008" name="Bioinformatics">
        <title>Assembly reconciliation.</title>
        <authorList>
            <person name="Zimin A.V."/>
            <person name="Smith D.R."/>
            <person name="Sutton G."/>
            <person name="Yorke J.A."/>
        </authorList>
    </citation>
    <scope>NUCLEOTIDE SEQUENCE [LARGE SCALE GENOMIC DNA]</scope>
    <source>
        <strain evidence="2 3">TSC#14021-0224.01</strain>
    </source>
</reference>
<sequence length="178" mass="20414">MASKKAVYTAGFIHLVLGLSVCLWPPKDTCSPAPNLGAWIFAGALLLLASDVKMYPDRYTHLPYAIQFLVETVGSLAILEFFTYVVWCTLERLIHHLTRLLLLYLGMNDDTYLALEYWILLIPTTVVASTLLYIMKMVIIPYFDITSVYAKQQVKVHLNKNVYIDVVSQNLHKRRKYI</sequence>
<dbReference type="Proteomes" id="UP000008711">
    <property type="component" value="Unassembled WGS sequence"/>
</dbReference>
<evidence type="ECO:0000313" key="2">
    <source>
        <dbReference type="EMBL" id="EDV53171.1"/>
    </source>
</evidence>
<dbReference type="InterPro" id="IPR032145">
    <property type="entry name" value="DUF4818"/>
</dbReference>
<keyword evidence="1" id="KW-1133">Transmembrane helix</keyword>
<feature type="transmembrane region" description="Helical" evidence="1">
    <location>
        <begin position="38"/>
        <end position="56"/>
    </location>
</feature>
<gene>
    <name evidence="2" type="primary">Dere\GG11996</name>
    <name evidence="2" type="ORF">Dere_GG11996</name>
</gene>
<dbReference type="EMBL" id="CH954182">
    <property type="protein sequence ID" value="EDV53171.1"/>
    <property type="molecule type" value="Genomic_DNA"/>
</dbReference>
<evidence type="ECO:0000313" key="3">
    <source>
        <dbReference type="Proteomes" id="UP000008711"/>
    </source>
</evidence>